<evidence type="ECO:0000256" key="1">
    <source>
        <dbReference type="ARBA" id="ARBA00004651"/>
    </source>
</evidence>
<evidence type="ECO:0008006" key="9">
    <source>
        <dbReference type="Google" id="ProtNLM"/>
    </source>
</evidence>
<dbReference type="Proteomes" id="UP000199673">
    <property type="component" value="Unassembled WGS sequence"/>
</dbReference>
<evidence type="ECO:0000256" key="2">
    <source>
        <dbReference type="ARBA" id="ARBA00022475"/>
    </source>
</evidence>
<feature type="transmembrane region" description="Helical" evidence="6">
    <location>
        <begin position="238"/>
        <end position="256"/>
    </location>
</feature>
<keyword evidence="8" id="KW-1185">Reference proteome</keyword>
<dbReference type="AlphaFoldDB" id="A0A1I7D8P6"/>
<evidence type="ECO:0000256" key="5">
    <source>
        <dbReference type="ARBA" id="ARBA00023136"/>
    </source>
</evidence>
<gene>
    <name evidence="7" type="ORF">SAMN04489724_3773</name>
</gene>
<feature type="transmembrane region" description="Helical" evidence="6">
    <location>
        <begin position="319"/>
        <end position="341"/>
    </location>
</feature>
<sequence length="362" mass="41600">MKLDNKKIFQTLNPNKIWVPVIIGLAIVFGMFYFDPSVNKDSLSGIFDASIPWIVVAVLVILFRDAGYVYRIREITDRHLTWKRAIYVIILWEFASAVTPSVVGGTAVAIFILNKEGIKLGRAIAFVMVTAILDNLFFVIGAPIILFFAKGNIFPSSKVLEMQLENSMEAIFWISYSLYALYSLVMAAALFYRPRVFKWVLIKIFSIKWLRKWKHDAQEYGDQIIVASKELSGKKWNYWVPIVVATIFIWSSRYLMLNALISAFVPLAAFEHVIIFARQVIMWIVMMISPTPGSSGTAEFFFGQFFTEFLNSYTFVTSILWRLLSYYPYLILGAIFLPRWIKQVFFKKKKNKINPGQDVSGS</sequence>
<dbReference type="STRING" id="305507.SAMN04489724_3773"/>
<proteinExistence type="predicted"/>
<feature type="transmembrane region" description="Helical" evidence="6">
    <location>
        <begin position="17"/>
        <end position="34"/>
    </location>
</feature>
<feature type="transmembrane region" description="Helical" evidence="6">
    <location>
        <begin position="124"/>
        <end position="149"/>
    </location>
</feature>
<evidence type="ECO:0000256" key="6">
    <source>
        <dbReference type="SAM" id="Phobius"/>
    </source>
</evidence>
<evidence type="ECO:0000313" key="8">
    <source>
        <dbReference type="Proteomes" id="UP000199673"/>
    </source>
</evidence>
<dbReference type="NCBIfam" id="TIGR00374">
    <property type="entry name" value="flippase-like domain"/>
    <property type="match status" value="1"/>
</dbReference>
<dbReference type="RefSeq" id="WP_091696304.1">
    <property type="nucleotide sequence ID" value="NZ_FPBF01000006.1"/>
</dbReference>
<protein>
    <recommendedName>
        <fullName evidence="9">Lysylphosphatidylglycerol synthase TM region</fullName>
    </recommendedName>
</protein>
<keyword evidence="4 6" id="KW-1133">Transmembrane helix</keyword>
<dbReference type="GO" id="GO:0005886">
    <property type="term" value="C:plasma membrane"/>
    <property type="evidence" value="ECO:0007669"/>
    <property type="project" value="UniProtKB-SubCell"/>
</dbReference>
<dbReference type="EMBL" id="FPBF01000006">
    <property type="protein sequence ID" value="SFU08113.1"/>
    <property type="molecule type" value="Genomic_DNA"/>
</dbReference>
<accession>A0A1I7D8P6</accession>
<keyword evidence="2" id="KW-1003">Cell membrane</keyword>
<reference evidence="8" key="1">
    <citation type="submission" date="2016-10" db="EMBL/GenBank/DDBJ databases">
        <authorList>
            <person name="Varghese N."/>
            <person name="Submissions S."/>
        </authorList>
    </citation>
    <scope>NUCLEOTIDE SEQUENCE [LARGE SCALE GENOMIC DNA]</scope>
    <source>
        <strain evidence="8">DSM 23445</strain>
    </source>
</reference>
<dbReference type="Pfam" id="PF03706">
    <property type="entry name" value="LPG_synthase_TM"/>
    <property type="match status" value="1"/>
</dbReference>
<dbReference type="PANTHER" id="PTHR37693:SF1">
    <property type="entry name" value="INTEGRAL MEMBRANE PROTEIN"/>
    <property type="match status" value="1"/>
</dbReference>
<feature type="transmembrane region" description="Helical" evidence="6">
    <location>
        <begin position="170"/>
        <end position="192"/>
    </location>
</feature>
<organism evidence="7 8">
    <name type="scientific">Algoriphagus locisalis</name>
    <dbReference type="NCBI Taxonomy" id="305507"/>
    <lineage>
        <taxon>Bacteria</taxon>
        <taxon>Pseudomonadati</taxon>
        <taxon>Bacteroidota</taxon>
        <taxon>Cytophagia</taxon>
        <taxon>Cytophagales</taxon>
        <taxon>Cyclobacteriaceae</taxon>
        <taxon>Algoriphagus</taxon>
    </lineage>
</organism>
<evidence type="ECO:0000256" key="3">
    <source>
        <dbReference type="ARBA" id="ARBA00022692"/>
    </source>
</evidence>
<evidence type="ECO:0000313" key="7">
    <source>
        <dbReference type="EMBL" id="SFU08113.1"/>
    </source>
</evidence>
<comment type="subcellular location">
    <subcellularLocation>
        <location evidence="1">Cell membrane</location>
        <topology evidence="1">Multi-pass membrane protein</topology>
    </subcellularLocation>
</comment>
<feature type="transmembrane region" description="Helical" evidence="6">
    <location>
        <begin position="263"/>
        <end position="286"/>
    </location>
</feature>
<dbReference type="OrthoDB" id="1493331at2"/>
<evidence type="ECO:0000256" key="4">
    <source>
        <dbReference type="ARBA" id="ARBA00022989"/>
    </source>
</evidence>
<keyword evidence="5 6" id="KW-0472">Membrane</keyword>
<dbReference type="PANTHER" id="PTHR37693">
    <property type="entry name" value="PHOSPHATIDYLGLYCEROL LYSYLTRANSFERASE"/>
    <property type="match status" value="1"/>
</dbReference>
<feature type="transmembrane region" description="Helical" evidence="6">
    <location>
        <begin position="85"/>
        <end position="112"/>
    </location>
</feature>
<name>A0A1I7D8P6_9BACT</name>
<keyword evidence="3 6" id="KW-0812">Transmembrane</keyword>
<dbReference type="InterPro" id="IPR022791">
    <property type="entry name" value="L-PG_synthase/AglD"/>
</dbReference>
<feature type="transmembrane region" description="Helical" evidence="6">
    <location>
        <begin position="46"/>
        <end position="64"/>
    </location>
</feature>